<reference evidence="1 2" key="1">
    <citation type="journal article" date="2019" name="Environ. Microbiol.">
        <title>At the nexus of three kingdoms: the genome of the mycorrhizal fungus Gigaspora margarita provides insights into plant, endobacterial and fungal interactions.</title>
        <authorList>
            <person name="Venice F."/>
            <person name="Ghignone S."/>
            <person name="Salvioli di Fossalunga A."/>
            <person name="Amselem J."/>
            <person name="Novero M."/>
            <person name="Xianan X."/>
            <person name="Sedzielewska Toro K."/>
            <person name="Morin E."/>
            <person name="Lipzen A."/>
            <person name="Grigoriev I.V."/>
            <person name="Henrissat B."/>
            <person name="Martin F.M."/>
            <person name="Bonfante P."/>
        </authorList>
    </citation>
    <scope>NUCLEOTIDE SEQUENCE [LARGE SCALE GENOMIC DNA]</scope>
    <source>
        <strain evidence="1 2">BEG34</strain>
    </source>
</reference>
<dbReference type="Proteomes" id="UP000439903">
    <property type="component" value="Unassembled WGS sequence"/>
</dbReference>
<dbReference type="AlphaFoldDB" id="A0A8H4B423"/>
<evidence type="ECO:0000313" key="1">
    <source>
        <dbReference type="EMBL" id="KAF0557812.1"/>
    </source>
</evidence>
<dbReference type="InterPro" id="IPR032675">
    <property type="entry name" value="LRR_dom_sf"/>
</dbReference>
<protein>
    <recommendedName>
        <fullName evidence="3">F-box domain-containing protein</fullName>
    </recommendedName>
</protein>
<evidence type="ECO:0000313" key="2">
    <source>
        <dbReference type="Proteomes" id="UP000439903"/>
    </source>
</evidence>
<evidence type="ECO:0008006" key="3">
    <source>
        <dbReference type="Google" id="ProtNLM"/>
    </source>
</evidence>
<keyword evidence="2" id="KW-1185">Reference proteome</keyword>
<organism evidence="1 2">
    <name type="scientific">Gigaspora margarita</name>
    <dbReference type="NCBI Taxonomy" id="4874"/>
    <lineage>
        <taxon>Eukaryota</taxon>
        <taxon>Fungi</taxon>
        <taxon>Fungi incertae sedis</taxon>
        <taxon>Mucoromycota</taxon>
        <taxon>Glomeromycotina</taxon>
        <taxon>Glomeromycetes</taxon>
        <taxon>Diversisporales</taxon>
        <taxon>Gigasporaceae</taxon>
        <taxon>Gigaspora</taxon>
    </lineage>
</organism>
<sequence>MASKIFIGDMPELMEKILNNVNDDKFYSLYPCALVSRHWCKMSIPILWRNPFLSYKSPLFLSQYLLSLDENEKSVLKEYGINVKFQNTLFNYAKFLKILNLISLASRIYQWINHRYFYWNQSYELLRCHIMNFLLKLFVENGAIVHKLDLHFADDELQSEILHLFGRNERFFSQLKELSLAGISGLSIKSATALSEILAKNTTNISVLNISEYYSGYGPQLLHAIVCIIKSQVQLREFRLIGEENPKEFHGIISALESQKESLEKVTIAYCDCNAEFKVLMNCKNLKILRIRYCNNVRILETCLNTLEINSSLIYASSIVHILEKSGKLLQRLNLESDGGKICEESLLLRTLKSFCPNITYLNISCVRFSTQFQDLICNLQKLQFLTLRHINDILAEELEEEEELKMRIMQFAKILPLTLQYLDLRYSGLSSYIDILLNNCYAPLKTLLIHHIDGKKTTKALIKFCIRKRTLNYVSIDSVIDNIEEEVEGYFKVLPSHHIIAIASL</sequence>
<dbReference type="Gene3D" id="3.80.10.10">
    <property type="entry name" value="Ribonuclease Inhibitor"/>
    <property type="match status" value="1"/>
</dbReference>
<dbReference type="EMBL" id="WTPW01000026">
    <property type="protein sequence ID" value="KAF0557812.1"/>
    <property type="molecule type" value="Genomic_DNA"/>
</dbReference>
<accession>A0A8H4B423</accession>
<name>A0A8H4B423_GIGMA</name>
<dbReference type="SUPFAM" id="SSF52047">
    <property type="entry name" value="RNI-like"/>
    <property type="match status" value="1"/>
</dbReference>
<proteinExistence type="predicted"/>
<comment type="caution">
    <text evidence="1">The sequence shown here is derived from an EMBL/GenBank/DDBJ whole genome shotgun (WGS) entry which is preliminary data.</text>
</comment>
<gene>
    <name evidence="1" type="ORF">F8M41_012269</name>
</gene>